<dbReference type="InterPro" id="IPR050203">
    <property type="entry name" value="Trp-tRNA_synthetase"/>
</dbReference>
<comment type="caution">
    <text evidence="10">The sequence shown here is derived from an EMBL/GenBank/DDBJ whole genome shotgun (WGS) entry which is preliminary data.</text>
</comment>
<dbReference type="HAMAP" id="MF_00140_B">
    <property type="entry name" value="Trp_tRNA_synth_B"/>
    <property type="match status" value="1"/>
</dbReference>
<dbReference type="PANTHER" id="PTHR43766">
    <property type="entry name" value="TRYPTOPHAN--TRNA LIGASE, MITOCHONDRIAL"/>
    <property type="match status" value="1"/>
</dbReference>
<evidence type="ECO:0000313" key="11">
    <source>
        <dbReference type="Proteomes" id="UP000798488"/>
    </source>
</evidence>
<gene>
    <name evidence="8 10" type="primary">trpS</name>
    <name evidence="10" type="ORF">SPSYN_00209</name>
</gene>
<feature type="binding site" evidence="8">
    <location>
        <position position="182"/>
    </location>
    <ligand>
        <name>ATP</name>
        <dbReference type="ChEBI" id="CHEBI:30616"/>
    </ligand>
</feature>
<evidence type="ECO:0000256" key="3">
    <source>
        <dbReference type="ARBA" id="ARBA00022741"/>
    </source>
</evidence>
<comment type="subcellular location">
    <subcellularLocation>
        <location evidence="8">Cytoplasm</location>
    </subcellularLocation>
</comment>
<protein>
    <recommendedName>
        <fullName evidence="8">Tryptophan--tRNA ligase</fullName>
        <ecNumber evidence="8">6.1.1.2</ecNumber>
    </recommendedName>
    <alternativeName>
        <fullName evidence="8">Tryptophanyl-tRNA synthetase</fullName>
        <shortName evidence="8">TrpRS</shortName>
    </alternativeName>
</protein>
<evidence type="ECO:0000256" key="1">
    <source>
        <dbReference type="ARBA" id="ARBA00005594"/>
    </source>
</evidence>
<dbReference type="PRINTS" id="PR01039">
    <property type="entry name" value="TRNASYNTHTRP"/>
</dbReference>
<feature type="short sequence motif" description="'KMSKS' region" evidence="8">
    <location>
        <begin position="189"/>
        <end position="193"/>
    </location>
</feature>
<evidence type="ECO:0000256" key="7">
    <source>
        <dbReference type="ARBA" id="ARBA00049929"/>
    </source>
</evidence>
<dbReference type="EC" id="6.1.1.2" evidence="8"/>
<evidence type="ECO:0000256" key="8">
    <source>
        <dbReference type="HAMAP-Rule" id="MF_00140"/>
    </source>
</evidence>
<evidence type="ECO:0000256" key="5">
    <source>
        <dbReference type="ARBA" id="ARBA00022917"/>
    </source>
</evidence>
<evidence type="ECO:0000256" key="6">
    <source>
        <dbReference type="ARBA" id="ARBA00023146"/>
    </source>
</evidence>
<dbReference type="SUPFAM" id="SSF52374">
    <property type="entry name" value="Nucleotidylyl transferase"/>
    <property type="match status" value="1"/>
</dbReference>
<dbReference type="GO" id="GO:0006436">
    <property type="term" value="P:tryptophanyl-tRNA aminoacylation"/>
    <property type="evidence" value="ECO:0007669"/>
    <property type="project" value="UniProtKB-UniRule"/>
</dbReference>
<proteinExistence type="inferred from homology"/>
<dbReference type="GO" id="GO:0005524">
    <property type="term" value="F:ATP binding"/>
    <property type="evidence" value="ECO:0007669"/>
    <property type="project" value="UniProtKB-UniRule"/>
</dbReference>
<comment type="function">
    <text evidence="8">Catalyzes the attachment of tryptophan to tRNA(Trp).</text>
</comment>
<dbReference type="RefSeq" id="WP_161820645.1">
    <property type="nucleotide sequence ID" value="NZ_LSRS01000001.1"/>
</dbReference>
<keyword evidence="5 8" id="KW-0648">Protein biosynthesis</keyword>
<dbReference type="GO" id="GO:0004830">
    <property type="term" value="F:tryptophan-tRNA ligase activity"/>
    <property type="evidence" value="ECO:0007669"/>
    <property type="project" value="UniProtKB-UniRule"/>
</dbReference>
<dbReference type="InterPro" id="IPR024109">
    <property type="entry name" value="Trp-tRNA-ligase_bac-type"/>
</dbReference>
<feature type="binding site" evidence="8">
    <location>
        <begin position="143"/>
        <end position="145"/>
    </location>
    <ligand>
        <name>ATP</name>
        <dbReference type="ChEBI" id="CHEBI:30616"/>
    </ligand>
</feature>
<dbReference type="NCBIfam" id="TIGR00233">
    <property type="entry name" value="trpS"/>
    <property type="match status" value="1"/>
</dbReference>
<evidence type="ECO:0000256" key="2">
    <source>
        <dbReference type="ARBA" id="ARBA00022598"/>
    </source>
</evidence>
<dbReference type="InterPro" id="IPR002306">
    <property type="entry name" value="Trp-tRNA-ligase"/>
</dbReference>
<dbReference type="Pfam" id="PF00579">
    <property type="entry name" value="tRNA-synt_1b"/>
    <property type="match status" value="1"/>
</dbReference>
<keyword evidence="6 8" id="KW-0030">Aminoacyl-tRNA synthetase</keyword>
<dbReference type="Gene3D" id="3.40.50.620">
    <property type="entry name" value="HUPs"/>
    <property type="match status" value="1"/>
</dbReference>
<feature type="binding site" evidence="8">
    <location>
        <begin position="8"/>
        <end position="10"/>
    </location>
    <ligand>
        <name>ATP</name>
        <dbReference type="ChEBI" id="CHEBI:30616"/>
    </ligand>
</feature>
<feature type="binding site" evidence="8">
    <location>
        <begin position="189"/>
        <end position="193"/>
    </location>
    <ligand>
        <name>ATP</name>
        <dbReference type="ChEBI" id="CHEBI:30616"/>
    </ligand>
</feature>
<dbReference type="FunFam" id="1.10.240.10:FF:000005">
    <property type="entry name" value="Tryptophan--tRNA ligase"/>
    <property type="match status" value="1"/>
</dbReference>
<dbReference type="Proteomes" id="UP000798488">
    <property type="component" value="Unassembled WGS sequence"/>
</dbReference>
<dbReference type="CDD" id="cd00806">
    <property type="entry name" value="TrpRS_core"/>
    <property type="match status" value="1"/>
</dbReference>
<accession>A0A9D2WRZ4</accession>
<name>A0A9D2WRZ4_9FIRM</name>
<feature type="short sequence motif" description="'HIGH' region" evidence="8">
    <location>
        <begin position="9"/>
        <end position="17"/>
    </location>
</feature>
<organism evidence="10 11">
    <name type="scientific">Sporotomaculum syntrophicum</name>
    <dbReference type="NCBI Taxonomy" id="182264"/>
    <lineage>
        <taxon>Bacteria</taxon>
        <taxon>Bacillati</taxon>
        <taxon>Bacillota</taxon>
        <taxon>Clostridia</taxon>
        <taxon>Eubacteriales</taxon>
        <taxon>Desulfallaceae</taxon>
        <taxon>Sporotomaculum</taxon>
    </lineage>
</organism>
<keyword evidence="4 8" id="KW-0067">ATP-binding</keyword>
<sequence length="325" mass="36857">MRILSGIQPSGALHLGNYFGMMNRMINYQQNNELFCFLVNYHALTSVFDAALLRKQTFDAACDFLALGLDPDKSVFWVQGDVPEVTELTWMLSNITGMGLLERSHSYKDKTAKGIPASHGLFSYPVLMAADILLYGADKIPVGKDQKQHLEIARDVAIRFNNTYGETFVVPEADIEEDFATVPGLDGQKMSKSYGNTIEIFADEKTLRKKVMGIKTDSTPVDEPKPIEGNVLYDLYTLFLDEKGKTALKERFLTPGLRYGDIKKELFEVIRDYFAPYKKERDALVRDKQYVLDTMQKGALKARQAATVYLERARHNVGLDYQNYK</sequence>
<dbReference type="Gene3D" id="1.10.240.10">
    <property type="entry name" value="Tyrosyl-Transfer RNA Synthetase"/>
    <property type="match status" value="1"/>
</dbReference>
<evidence type="ECO:0000313" key="10">
    <source>
        <dbReference type="EMBL" id="KAF1086490.1"/>
    </source>
</evidence>
<dbReference type="PROSITE" id="PS00178">
    <property type="entry name" value="AA_TRNA_LIGASE_I"/>
    <property type="match status" value="1"/>
</dbReference>
<dbReference type="EMBL" id="LSRS01000001">
    <property type="protein sequence ID" value="KAF1086490.1"/>
    <property type="molecule type" value="Genomic_DNA"/>
</dbReference>
<evidence type="ECO:0000256" key="9">
    <source>
        <dbReference type="RuleBase" id="RU363036"/>
    </source>
</evidence>
<comment type="similarity">
    <text evidence="1 8 9">Belongs to the class-I aminoacyl-tRNA synthetase family.</text>
</comment>
<dbReference type="AlphaFoldDB" id="A0A9D2WRZ4"/>
<dbReference type="PANTHER" id="PTHR43766:SF1">
    <property type="entry name" value="TRYPTOPHAN--TRNA LIGASE, MITOCHONDRIAL"/>
    <property type="match status" value="1"/>
</dbReference>
<dbReference type="InterPro" id="IPR001412">
    <property type="entry name" value="aa-tRNA-synth_I_CS"/>
</dbReference>
<feature type="binding site" evidence="8">
    <location>
        <position position="131"/>
    </location>
    <ligand>
        <name>L-tryptophan</name>
        <dbReference type="ChEBI" id="CHEBI:57912"/>
    </ligand>
</feature>
<keyword evidence="2 8" id="KW-0436">Ligase</keyword>
<keyword evidence="11" id="KW-1185">Reference proteome</keyword>
<keyword evidence="8" id="KW-0963">Cytoplasm</keyword>
<reference evidence="10" key="1">
    <citation type="submission" date="2016-02" db="EMBL/GenBank/DDBJ databases">
        <title>Draft Genome Sequence of Sporotomaculum syntrophicum Strain FB, a Syntrophic Benzoate Degrader.</title>
        <authorList>
            <person name="Nobu M.K."/>
            <person name="Narihiro T."/>
            <person name="Qiu Y.-L."/>
            <person name="Ohashi A."/>
            <person name="Liu W.-T."/>
            <person name="Yuji S."/>
        </authorList>
    </citation>
    <scope>NUCLEOTIDE SEQUENCE</scope>
    <source>
        <strain evidence="10">FB</strain>
    </source>
</reference>
<comment type="subunit">
    <text evidence="8">Homodimer.</text>
</comment>
<dbReference type="OrthoDB" id="9801042at2"/>
<comment type="catalytic activity">
    <reaction evidence="7 8">
        <text>tRNA(Trp) + L-tryptophan + ATP = L-tryptophyl-tRNA(Trp) + AMP + diphosphate + H(+)</text>
        <dbReference type="Rhea" id="RHEA:24080"/>
        <dbReference type="Rhea" id="RHEA-COMP:9671"/>
        <dbReference type="Rhea" id="RHEA-COMP:9705"/>
        <dbReference type="ChEBI" id="CHEBI:15378"/>
        <dbReference type="ChEBI" id="CHEBI:30616"/>
        <dbReference type="ChEBI" id="CHEBI:33019"/>
        <dbReference type="ChEBI" id="CHEBI:57912"/>
        <dbReference type="ChEBI" id="CHEBI:78442"/>
        <dbReference type="ChEBI" id="CHEBI:78535"/>
        <dbReference type="ChEBI" id="CHEBI:456215"/>
        <dbReference type="EC" id="6.1.1.2"/>
    </reaction>
</comment>
<keyword evidence="3 8" id="KW-0547">Nucleotide-binding</keyword>
<dbReference type="InterPro" id="IPR014729">
    <property type="entry name" value="Rossmann-like_a/b/a_fold"/>
</dbReference>
<evidence type="ECO:0000256" key="4">
    <source>
        <dbReference type="ARBA" id="ARBA00022840"/>
    </source>
</evidence>
<feature type="binding site" evidence="8">
    <location>
        <begin position="16"/>
        <end position="17"/>
    </location>
    <ligand>
        <name>ATP</name>
        <dbReference type="ChEBI" id="CHEBI:30616"/>
    </ligand>
</feature>
<dbReference type="InterPro" id="IPR002305">
    <property type="entry name" value="aa-tRNA-synth_Ic"/>
</dbReference>
<dbReference type="GO" id="GO:0005829">
    <property type="term" value="C:cytosol"/>
    <property type="evidence" value="ECO:0007669"/>
    <property type="project" value="TreeGrafter"/>
</dbReference>